<feature type="transmembrane region" description="Helical" evidence="1">
    <location>
        <begin position="20"/>
        <end position="36"/>
    </location>
</feature>
<accession>A0A839HBJ1</accession>
<keyword evidence="1" id="KW-0812">Transmembrane</keyword>
<keyword evidence="1" id="KW-0472">Membrane</keyword>
<evidence type="ECO:0000256" key="1">
    <source>
        <dbReference type="SAM" id="Phobius"/>
    </source>
</evidence>
<proteinExistence type="predicted"/>
<evidence type="ECO:0000313" key="3">
    <source>
        <dbReference type="Proteomes" id="UP000548632"/>
    </source>
</evidence>
<dbReference type="AlphaFoldDB" id="A0A839HBJ1"/>
<protein>
    <submittedName>
        <fullName evidence="2">Uncharacterized protein</fullName>
    </submittedName>
</protein>
<evidence type="ECO:0000313" key="2">
    <source>
        <dbReference type="EMBL" id="MBB1124806.1"/>
    </source>
</evidence>
<keyword evidence="3" id="KW-1185">Reference proteome</keyword>
<gene>
    <name evidence="2" type="ORF">HUK38_00995</name>
</gene>
<organism evidence="2 3">
    <name type="scientific">Thiospirillum jenense</name>
    <dbReference type="NCBI Taxonomy" id="1653858"/>
    <lineage>
        <taxon>Bacteria</taxon>
        <taxon>Pseudomonadati</taxon>
        <taxon>Pseudomonadota</taxon>
        <taxon>Gammaproteobacteria</taxon>
        <taxon>Chromatiales</taxon>
        <taxon>Chromatiaceae</taxon>
        <taxon>Thiospirillum</taxon>
    </lineage>
</organism>
<comment type="caution">
    <text evidence="2">The sequence shown here is derived from an EMBL/GenBank/DDBJ whole genome shotgun (WGS) entry which is preliminary data.</text>
</comment>
<sequence length="55" mass="6574">MKLTAWLQPPVIRQMARQPLFSLLLIVTLGLLARWRRLRRFAIFLSVLISCHHEY</sequence>
<dbReference type="EMBL" id="JABVCQ010000002">
    <property type="protein sequence ID" value="MBB1124806.1"/>
    <property type="molecule type" value="Genomic_DNA"/>
</dbReference>
<dbReference type="Proteomes" id="UP000548632">
    <property type="component" value="Unassembled WGS sequence"/>
</dbReference>
<keyword evidence="1" id="KW-1133">Transmembrane helix</keyword>
<reference evidence="2 3" key="1">
    <citation type="journal article" date="2020" name="Arch. Microbiol.">
        <title>The genome sequence of the giant phototrophic gammaproteobacterium Thiospirillum jenense gives insight into its physiological properties and phylogenetic relationships.</title>
        <authorList>
            <person name="Imhoff J.F."/>
            <person name="Meyer T.E."/>
            <person name="Kyndt J.A."/>
        </authorList>
    </citation>
    <scope>NUCLEOTIDE SEQUENCE [LARGE SCALE GENOMIC DNA]</scope>
    <source>
        <strain evidence="2 3">DSM 216</strain>
    </source>
</reference>
<dbReference type="RefSeq" id="WP_182581913.1">
    <property type="nucleotide sequence ID" value="NZ_JABVCQ010000002.1"/>
</dbReference>
<name>A0A839HBJ1_9GAMM</name>